<evidence type="ECO:0000313" key="3">
    <source>
        <dbReference type="EMBL" id="KIM33833.1"/>
    </source>
</evidence>
<reference evidence="3" key="3">
    <citation type="submission" date="2015-02" db="EMBL/GenBank/DDBJ databases">
        <title>Evolutionary Origins and Diversification of the Mycorrhizal Mutualists.</title>
        <authorList>
            <consortium name="DOE Joint Genome Institute"/>
            <consortium name="Mycorrhizal Genomics Consortium"/>
            <person name="Kohler A."/>
            <person name="Kuo A."/>
            <person name="Nagy L.G."/>
            <person name="Floudas D."/>
            <person name="Copeland A."/>
            <person name="Barry K.W."/>
            <person name="Cichocki N."/>
            <person name="Veneault-Fourrey C."/>
            <person name="LaButti K."/>
            <person name="Lindquist E.A."/>
            <person name="Lipzen A."/>
            <person name="Lundell T."/>
            <person name="Morin E."/>
            <person name="Murat C."/>
            <person name="Riley R."/>
            <person name="Ohm R."/>
            <person name="Sun H."/>
            <person name="Tunlid A."/>
            <person name="Henrissat B."/>
            <person name="Grigoriev I.V."/>
            <person name="Hibbett D.S."/>
            <person name="Martin F."/>
        </authorList>
    </citation>
    <scope>NUCLEOTIDE SEQUENCE</scope>
    <source>
        <strain evidence="3 4">MAFF 305830</strain>
    </source>
</reference>
<dbReference type="OrthoDB" id="3257483at2759"/>
<gene>
    <name evidence="3" type="ORF">M408DRAFT_302712</name>
    <name evidence="2" type="ORF">M408DRAFT_60685</name>
</gene>
<dbReference type="HOGENOM" id="CLU_566339_0_0_1"/>
<evidence type="ECO:0000259" key="1">
    <source>
        <dbReference type="PROSITE" id="PS50181"/>
    </source>
</evidence>
<evidence type="ECO:0000313" key="4">
    <source>
        <dbReference type="Proteomes" id="UP000054097"/>
    </source>
</evidence>
<reference evidence="3 4" key="1">
    <citation type="submission" date="2014-04" db="EMBL/GenBank/DDBJ databases">
        <authorList>
            <consortium name="DOE Joint Genome Institute"/>
            <person name="Kuo A."/>
            <person name="Zuccaro A."/>
            <person name="Kohler A."/>
            <person name="Nagy L.G."/>
            <person name="Floudas D."/>
            <person name="Copeland A."/>
            <person name="Barry K.W."/>
            <person name="Cichocki N."/>
            <person name="Veneault-Fourrey C."/>
            <person name="LaButti K."/>
            <person name="Lindquist E.A."/>
            <person name="Lipzen A."/>
            <person name="Lundell T."/>
            <person name="Morin E."/>
            <person name="Murat C."/>
            <person name="Sun H."/>
            <person name="Tunlid A."/>
            <person name="Henrissat B."/>
            <person name="Grigoriev I.V."/>
            <person name="Hibbett D.S."/>
            <person name="Martin F."/>
            <person name="Nordberg H.P."/>
            <person name="Cantor M.N."/>
            <person name="Hua S.X."/>
        </authorList>
    </citation>
    <scope>NUCLEOTIDE SEQUENCE [LARGE SCALE GENOMIC DNA]</scope>
    <source>
        <strain evidence="3 4">MAFF 305830</strain>
    </source>
</reference>
<dbReference type="SUPFAM" id="SSF52047">
    <property type="entry name" value="RNI-like"/>
    <property type="match status" value="1"/>
</dbReference>
<dbReference type="AlphaFoldDB" id="A0A0C2X6V6"/>
<name>A0A0C2X6V6_SERVB</name>
<evidence type="ECO:0000313" key="2">
    <source>
        <dbReference type="EMBL" id="KIM33826.1"/>
    </source>
</evidence>
<protein>
    <recommendedName>
        <fullName evidence="1">F-box domain-containing protein</fullName>
    </recommendedName>
</protein>
<dbReference type="EMBL" id="KN824277">
    <property type="protein sequence ID" value="KIM33826.1"/>
    <property type="molecule type" value="Genomic_DNA"/>
</dbReference>
<dbReference type="PROSITE" id="PS50181">
    <property type="entry name" value="FBOX"/>
    <property type="match status" value="1"/>
</dbReference>
<reference evidence="4" key="2">
    <citation type="submission" date="2015-01" db="EMBL/GenBank/DDBJ databases">
        <title>Evolutionary Origins and Diversification of the Mycorrhizal Mutualists.</title>
        <authorList>
            <consortium name="DOE Joint Genome Institute"/>
            <consortium name="Mycorrhizal Genomics Consortium"/>
            <person name="Kohler A."/>
            <person name="Kuo A."/>
            <person name="Nagy L.G."/>
            <person name="Floudas D."/>
            <person name="Copeland A."/>
            <person name="Barry K.W."/>
            <person name="Cichocki N."/>
            <person name="Veneault-Fourrey C."/>
            <person name="LaButti K."/>
            <person name="Lindquist E.A."/>
            <person name="Lipzen A."/>
            <person name="Lundell T."/>
            <person name="Morin E."/>
            <person name="Murat C."/>
            <person name="Riley R."/>
            <person name="Ohm R."/>
            <person name="Sun H."/>
            <person name="Tunlid A."/>
            <person name="Henrissat B."/>
            <person name="Grigoriev I.V."/>
            <person name="Hibbett D.S."/>
            <person name="Martin F."/>
        </authorList>
    </citation>
    <scope>NUCLEOTIDE SEQUENCE [LARGE SCALE GENOMIC DNA]</scope>
    <source>
        <strain evidence="2 4">MAFF 305830</strain>
    </source>
</reference>
<sequence>MSVRTPSLPTEIWQQIGSHLEAKDQSSLLLINRLFQAIFSPVLYRRLTIRGPDRRIGDASTGITTEESRSKFALAGPVTSRLLQRLESSEKTRGWVQHCQIKNFRSQIAWISWNKDSDQIPPLFRAFQALMQEIFLLVGNFPLLKGLHLLKAEIPSESLFYLCSRPHLSLSIDVVGVAFFGTNEADPGMAFTPVRFNSEVSQLRHLMQSFITLTLGCSLRELALGTEAEMHLRKFYQAHMDYPGVSLPRLEVLTISWFIAEYSPFFRSTPNLVELRLHGMVRMSIGDAPLDPSLIPKLKRFYGHNCFLPYFIPGRPVHTIETRSSTGPGHVVFLGQEDNISLKGLNRRFGSAVDVIDLTWDNCNQNQELLQYLIAHNRKLTHLELTPTLPYTEEQLHDRLELVKELKCLRTLYIRCLTHVPSERTLSWEREHCESLQREGSGVLVSVSFSSLIDWNRENGSSIWTPSGSGMPVHDMIKLGEIFMSQDS</sequence>
<organism evidence="3 4">
    <name type="scientific">Serendipita vermifera MAFF 305830</name>
    <dbReference type="NCBI Taxonomy" id="933852"/>
    <lineage>
        <taxon>Eukaryota</taxon>
        <taxon>Fungi</taxon>
        <taxon>Dikarya</taxon>
        <taxon>Basidiomycota</taxon>
        <taxon>Agaricomycotina</taxon>
        <taxon>Agaricomycetes</taxon>
        <taxon>Sebacinales</taxon>
        <taxon>Serendipitaceae</taxon>
        <taxon>Serendipita</taxon>
    </lineage>
</organism>
<proteinExistence type="predicted"/>
<accession>A0A0C2X6V6</accession>
<dbReference type="InterPro" id="IPR001810">
    <property type="entry name" value="F-box_dom"/>
</dbReference>
<dbReference type="EMBL" id="KN824277">
    <property type="protein sequence ID" value="KIM33833.1"/>
    <property type="molecule type" value="Genomic_DNA"/>
</dbReference>
<keyword evidence="4" id="KW-1185">Reference proteome</keyword>
<feature type="domain" description="F-box" evidence="1">
    <location>
        <begin position="2"/>
        <end position="47"/>
    </location>
</feature>
<dbReference type="Proteomes" id="UP000054097">
    <property type="component" value="Unassembled WGS sequence"/>
</dbReference>